<comment type="caution">
    <text evidence="1">The sequence shown here is derived from an EMBL/GenBank/DDBJ whole genome shotgun (WGS) entry which is preliminary data.</text>
</comment>
<evidence type="ECO:0000313" key="2">
    <source>
        <dbReference type="Proteomes" id="UP000222310"/>
    </source>
</evidence>
<evidence type="ECO:0000313" key="1">
    <source>
        <dbReference type="EMBL" id="PHJ95487.1"/>
    </source>
</evidence>
<protein>
    <submittedName>
        <fullName evidence="1">Uncharacterized protein</fullName>
    </submittedName>
</protein>
<name>A0A9Q5Z639_NOSLI</name>
<gene>
    <name evidence="1" type="ORF">VF08_31900</name>
</gene>
<accession>A0A9Q5Z639</accession>
<sequence length="73" mass="8455">MQIAKLKNLTPRIFSLFYCKFVSIGFRSSSHIVSEWDAMAVGIITNYADMISTWENFKLSINRGEFDIFLNNI</sequence>
<dbReference type="AlphaFoldDB" id="A0A9Q5Z639"/>
<reference evidence="1 2" key="1">
    <citation type="submission" date="2015-02" db="EMBL/GenBank/DDBJ databases">
        <title>Nostoc linckia genome annotation.</title>
        <authorList>
            <person name="Zhou Z."/>
        </authorList>
    </citation>
    <scope>NUCLEOTIDE SEQUENCE [LARGE SCALE GENOMIC DNA]</scope>
    <source>
        <strain evidence="2">z8</strain>
    </source>
</reference>
<dbReference type="Proteomes" id="UP000222310">
    <property type="component" value="Unassembled WGS sequence"/>
</dbReference>
<dbReference type="EMBL" id="LAHD01000143">
    <property type="protein sequence ID" value="PHJ95487.1"/>
    <property type="molecule type" value="Genomic_DNA"/>
</dbReference>
<proteinExistence type="predicted"/>
<organism evidence="1 2">
    <name type="scientific">Nostoc linckia z8</name>
    <dbReference type="NCBI Taxonomy" id="1628746"/>
    <lineage>
        <taxon>Bacteria</taxon>
        <taxon>Bacillati</taxon>
        <taxon>Cyanobacteriota</taxon>
        <taxon>Cyanophyceae</taxon>
        <taxon>Nostocales</taxon>
        <taxon>Nostocaceae</taxon>
        <taxon>Nostoc</taxon>
    </lineage>
</organism>